<dbReference type="RefSeq" id="WP_053173856.1">
    <property type="nucleotide sequence ID" value="NZ_LFYT02000044.1"/>
</dbReference>
<dbReference type="InterPro" id="IPR027417">
    <property type="entry name" value="P-loop_NTPase"/>
</dbReference>
<sequence length="395" mass="43059">MIAFHRTALAQQLVQALQGRSLMGDAHNGLFLAAPRRTGKSTFLQGDLAPALQQDGVEVVYVDLWADTRRDPGTLIAEAIAQALQSHLGLVARTAKKVGVKSVKVAGALDIDTSKIGQIDGLTLVDALRSLQQAADRPVALIIDEAQHALTSEAGEVAMTALKSARDQMNKPGQVKLMLVMSGSDRDKLLRLVVNAGAPFYGSQIQALPPLDTDFIAHVAELVEAQRPDLVPVDRAGLQLAFAAFGHRPQFFMAAMGAVLSPLSGGSGRFEPALQQAAQDQQAQDEAQMESDYLGLKPTEQAVLWRMLDQGPRFRPYDAEALRFYREKLGRPISVQQAQKALESLRQRTPALVWKSARGEYAVEDAAMHRWFQVRLEGGKWPPATEQGDLPFDDE</sequence>
<reference evidence="2" key="1">
    <citation type="submission" date="2017-04" db="EMBL/GenBank/DDBJ databases">
        <title>Unexpected and diverse lifestyles within the genus Limnohabitans.</title>
        <authorList>
            <person name="Kasalicky V."/>
            <person name="Mehrshad M."/>
            <person name="Andrei S.-A."/>
            <person name="Salcher M."/>
            <person name="Kratochvilova H."/>
            <person name="Simek K."/>
            <person name="Ghai R."/>
        </authorList>
    </citation>
    <scope>NUCLEOTIDE SEQUENCE [LARGE SCALE GENOMIC DNA]</scope>
    <source>
        <strain evidence="2">II-D5</strain>
    </source>
</reference>
<organism evidence="2 3">
    <name type="scientific">Limnohabitans planktonicus II-D5</name>
    <dbReference type="NCBI Taxonomy" id="1293045"/>
    <lineage>
        <taxon>Bacteria</taxon>
        <taxon>Pseudomonadati</taxon>
        <taxon>Pseudomonadota</taxon>
        <taxon>Betaproteobacteria</taxon>
        <taxon>Burkholderiales</taxon>
        <taxon>Comamonadaceae</taxon>
        <taxon>Limnohabitans</taxon>
    </lineage>
</organism>
<dbReference type="EMBL" id="LFYT02000044">
    <property type="protein sequence ID" value="PVE41037.1"/>
    <property type="molecule type" value="Genomic_DNA"/>
</dbReference>
<proteinExistence type="predicted"/>
<dbReference type="Proteomes" id="UP000037507">
    <property type="component" value="Unassembled WGS sequence"/>
</dbReference>
<dbReference type="Gene3D" id="3.40.50.300">
    <property type="entry name" value="P-loop containing nucleotide triphosphate hydrolases"/>
    <property type="match status" value="1"/>
</dbReference>
<evidence type="ECO:0000313" key="2">
    <source>
        <dbReference type="EMBL" id="PVE41037.1"/>
    </source>
</evidence>
<dbReference type="Pfam" id="PF13401">
    <property type="entry name" value="AAA_22"/>
    <property type="match status" value="1"/>
</dbReference>
<dbReference type="PANTHER" id="PTHR34301:SF8">
    <property type="entry name" value="ATPASE DOMAIN-CONTAINING PROTEIN"/>
    <property type="match status" value="1"/>
</dbReference>
<dbReference type="PANTHER" id="PTHR34301">
    <property type="entry name" value="DNA-BINDING PROTEIN-RELATED"/>
    <property type="match status" value="1"/>
</dbReference>
<feature type="domain" description="ORC1/DEAH AAA+ ATPase" evidence="1">
    <location>
        <begin position="30"/>
        <end position="183"/>
    </location>
</feature>
<gene>
    <name evidence="2" type="ORF">H663_019315</name>
</gene>
<accession>A0A2T7U8N4</accession>
<dbReference type="GO" id="GO:0016887">
    <property type="term" value="F:ATP hydrolysis activity"/>
    <property type="evidence" value="ECO:0007669"/>
    <property type="project" value="InterPro"/>
</dbReference>
<evidence type="ECO:0000259" key="1">
    <source>
        <dbReference type="Pfam" id="PF13401"/>
    </source>
</evidence>
<dbReference type="SUPFAM" id="SSF52540">
    <property type="entry name" value="P-loop containing nucleoside triphosphate hydrolases"/>
    <property type="match status" value="1"/>
</dbReference>
<keyword evidence="3" id="KW-1185">Reference proteome</keyword>
<protein>
    <submittedName>
        <fullName evidence="2">ATPase</fullName>
    </submittedName>
</protein>
<dbReference type="InterPro" id="IPR049945">
    <property type="entry name" value="AAA_22"/>
</dbReference>
<dbReference type="AlphaFoldDB" id="A0A2T7U8N4"/>
<dbReference type="OrthoDB" id="8576717at2"/>
<name>A0A2T7U8N4_9BURK</name>
<comment type="caution">
    <text evidence="2">The sequence shown here is derived from an EMBL/GenBank/DDBJ whole genome shotgun (WGS) entry which is preliminary data.</text>
</comment>
<evidence type="ECO:0000313" key="3">
    <source>
        <dbReference type="Proteomes" id="UP000037507"/>
    </source>
</evidence>